<dbReference type="GO" id="GO:0006508">
    <property type="term" value="P:proteolysis"/>
    <property type="evidence" value="ECO:0007669"/>
    <property type="project" value="UniProtKB-KW"/>
</dbReference>
<feature type="region of interest" description="Disordered" evidence="5">
    <location>
        <begin position="191"/>
        <end position="214"/>
    </location>
</feature>
<comment type="similarity">
    <text evidence="1">Belongs to the peptidase C40 family.</text>
</comment>
<proteinExistence type="inferred from homology"/>
<dbReference type="SUPFAM" id="SSF50044">
    <property type="entry name" value="SH3-domain"/>
    <property type="match status" value="1"/>
</dbReference>
<dbReference type="InterPro" id="IPR003646">
    <property type="entry name" value="SH3-like_bac-type"/>
</dbReference>
<evidence type="ECO:0000256" key="4">
    <source>
        <dbReference type="ARBA" id="ARBA00022807"/>
    </source>
</evidence>
<feature type="chain" id="PRO_5013241372" description="Hydrolase Nlp/P60" evidence="6">
    <location>
        <begin position="24"/>
        <end position="361"/>
    </location>
</feature>
<keyword evidence="2" id="KW-0645">Protease</keyword>
<gene>
    <name evidence="9" type="ORF">BLM47_11360</name>
</gene>
<dbReference type="Pfam" id="PF08239">
    <property type="entry name" value="SH3_3"/>
    <property type="match status" value="2"/>
</dbReference>
<feature type="signal peptide" evidence="6">
    <location>
        <begin position="1"/>
        <end position="23"/>
    </location>
</feature>
<dbReference type="PROSITE" id="PS51781">
    <property type="entry name" value="SH3B"/>
    <property type="match status" value="1"/>
</dbReference>
<evidence type="ECO:0000256" key="6">
    <source>
        <dbReference type="SAM" id="SignalP"/>
    </source>
</evidence>
<dbReference type="Gene3D" id="3.90.1720.10">
    <property type="entry name" value="endopeptidase domain like (from Nostoc punctiforme)"/>
    <property type="match status" value="1"/>
</dbReference>
<feature type="compositionally biased region" description="Low complexity" evidence="5">
    <location>
        <begin position="199"/>
        <end position="212"/>
    </location>
</feature>
<evidence type="ECO:0000259" key="8">
    <source>
        <dbReference type="PROSITE" id="PS51935"/>
    </source>
</evidence>
<evidence type="ECO:0000256" key="5">
    <source>
        <dbReference type="SAM" id="MobiDB-lite"/>
    </source>
</evidence>
<dbReference type="Pfam" id="PF00877">
    <property type="entry name" value="NLPC_P60"/>
    <property type="match status" value="1"/>
</dbReference>
<sequence>MRRFVIVFAVAAVAASVVSSGQAVFSGKEARVYAASTSASASHAEVVRGVRFRTAPSTESAVIRMLERGERLEVLGRPNDDWLRVRDSGGTLGYVSAQDRFVRFVLEGESGGAADTASGGWTGEIVRGVSFREGPSTSAPRIRYLQKGETVRILERVNAYWFKVMDKTGRTGYVSSRDAFIRVTGAPDTGGAPALGEVATGPSSGTPATPGGQDRDAMVERLIATGMKYLGTPYEYGSDRDDPSTFDCSDFTRYVFLEALDIRLPGDSRGQAAYVRQLGRVSTDWRSLSRGDLLFFSEYKGSNAEDYAGMDKATETVRHVGIYLGDGKMLNTRSQASGGVRIDNLEGTYWEYRFLFGGPAF</sequence>
<evidence type="ECO:0000313" key="9">
    <source>
        <dbReference type="EMBL" id="PDO09635.1"/>
    </source>
</evidence>
<accession>A0A2A6DY27</accession>
<evidence type="ECO:0000256" key="1">
    <source>
        <dbReference type="ARBA" id="ARBA00007074"/>
    </source>
</evidence>
<evidence type="ECO:0008006" key="11">
    <source>
        <dbReference type="Google" id="ProtNLM"/>
    </source>
</evidence>
<dbReference type="GO" id="GO:0008234">
    <property type="term" value="F:cysteine-type peptidase activity"/>
    <property type="evidence" value="ECO:0007669"/>
    <property type="project" value="UniProtKB-KW"/>
</dbReference>
<dbReference type="AlphaFoldDB" id="A0A2A6DY27"/>
<evidence type="ECO:0000313" key="10">
    <source>
        <dbReference type="Proteomes" id="UP000243688"/>
    </source>
</evidence>
<keyword evidence="4" id="KW-0788">Thiol protease</keyword>
<organism evidence="9 10">
    <name type="scientific">Candidatus Reconcilbacillus cellulovorans</name>
    <dbReference type="NCBI Taxonomy" id="1906605"/>
    <lineage>
        <taxon>Bacteria</taxon>
        <taxon>Bacillati</taxon>
        <taxon>Bacillota</taxon>
        <taxon>Bacilli</taxon>
        <taxon>Bacillales</taxon>
        <taxon>Paenibacillaceae</taxon>
        <taxon>Candidatus Reconcilbacillus</taxon>
    </lineage>
</organism>
<comment type="caution">
    <text evidence="9">The sequence shown here is derived from an EMBL/GenBank/DDBJ whole genome shotgun (WGS) entry which is preliminary data.</text>
</comment>
<keyword evidence="6" id="KW-0732">Signal</keyword>
<dbReference type="PROSITE" id="PS51935">
    <property type="entry name" value="NLPC_P60"/>
    <property type="match status" value="1"/>
</dbReference>
<keyword evidence="3" id="KW-0378">Hydrolase</keyword>
<dbReference type="InterPro" id="IPR000064">
    <property type="entry name" value="NLP_P60_dom"/>
</dbReference>
<dbReference type="InterPro" id="IPR036028">
    <property type="entry name" value="SH3-like_dom_sf"/>
</dbReference>
<feature type="domain" description="SH3b" evidence="7">
    <location>
        <begin position="114"/>
        <end position="183"/>
    </location>
</feature>
<dbReference type="EMBL" id="MOXJ01000032">
    <property type="protein sequence ID" value="PDO09635.1"/>
    <property type="molecule type" value="Genomic_DNA"/>
</dbReference>
<dbReference type="SMART" id="SM00287">
    <property type="entry name" value="SH3b"/>
    <property type="match status" value="2"/>
</dbReference>
<name>A0A2A6DY27_9BACL</name>
<dbReference type="PANTHER" id="PTHR47053:SF1">
    <property type="entry name" value="MUREIN DD-ENDOPEPTIDASE MEPH-RELATED"/>
    <property type="match status" value="1"/>
</dbReference>
<dbReference type="Proteomes" id="UP000243688">
    <property type="component" value="Unassembled WGS sequence"/>
</dbReference>
<dbReference type="InterPro" id="IPR051202">
    <property type="entry name" value="Peptidase_C40"/>
</dbReference>
<protein>
    <recommendedName>
        <fullName evidence="11">Hydrolase Nlp/P60</fullName>
    </recommendedName>
</protein>
<dbReference type="Gene3D" id="2.30.30.40">
    <property type="entry name" value="SH3 Domains"/>
    <property type="match status" value="2"/>
</dbReference>
<evidence type="ECO:0000256" key="3">
    <source>
        <dbReference type="ARBA" id="ARBA00022801"/>
    </source>
</evidence>
<reference evidence="9 10" key="1">
    <citation type="submission" date="2016-12" db="EMBL/GenBank/DDBJ databases">
        <title>Candidatus Reconcilibacillus cellulovorans genome.</title>
        <authorList>
            <person name="Kolinko S."/>
            <person name="Wu Y.-W."/>
            <person name="Tachea F."/>
            <person name="Denzel E."/>
            <person name="Hiras J."/>
            <person name="Baecker N."/>
            <person name="Chan L.J."/>
            <person name="Eichorst S.A."/>
            <person name="Frey D."/>
            <person name="Adams P.D."/>
            <person name="Pray T."/>
            <person name="Tanjore D."/>
            <person name="Petzold C.J."/>
            <person name="Gladden J.M."/>
            <person name="Simmons B.A."/>
            <person name="Singer S.W."/>
        </authorList>
    </citation>
    <scope>NUCLEOTIDE SEQUENCE [LARGE SCALE GENOMIC DNA]</scope>
    <source>
        <strain evidence="9">JTherm</strain>
    </source>
</reference>
<evidence type="ECO:0000256" key="2">
    <source>
        <dbReference type="ARBA" id="ARBA00022670"/>
    </source>
</evidence>
<dbReference type="PANTHER" id="PTHR47053">
    <property type="entry name" value="MUREIN DD-ENDOPEPTIDASE MEPH-RELATED"/>
    <property type="match status" value="1"/>
</dbReference>
<feature type="domain" description="NlpC/P60" evidence="8">
    <location>
        <begin position="216"/>
        <end position="361"/>
    </location>
</feature>
<dbReference type="InterPro" id="IPR038765">
    <property type="entry name" value="Papain-like_cys_pep_sf"/>
</dbReference>
<evidence type="ECO:0000259" key="7">
    <source>
        <dbReference type="PROSITE" id="PS51781"/>
    </source>
</evidence>
<dbReference type="SUPFAM" id="SSF54001">
    <property type="entry name" value="Cysteine proteinases"/>
    <property type="match status" value="1"/>
</dbReference>